<dbReference type="EMBL" id="JBCHKQ010000005">
    <property type="protein sequence ID" value="MEM5948832.1"/>
    <property type="molecule type" value="Genomic_DNA"/>
</dbReference>
<dbReference type="RefSeq" id="WP_420070282.1">
    <property type="nucleotide sequence ID" value="NZ_JBCHKQ010000005.1"/>
</dbReference>
<name>A0ABU9UDS8_9SPIR</name>
<dbReference type="PANTHER" id="PTHR11669">
    <property type="entry name" value="REPLICATION FACTOR C / DNA POLYMERASE III GAMMA-TAU SUBUNIT"/>
    <property type="match status" value="1"/>
</dbReference>
<comment type="caution">
    <text evidence="1">The sequence shown here is derived from an EMBL/GenBank/DDBJ whole genome shotgun (WGS) entry which is preliminary data.</text>
</comment>
<sequence length="389" mass="43525">MFENIIGHRDVVSQLMRDIASSSFPASSLIVGPAYSGKLTLALEIARVLSCQREGAWSCSCSSCNRQRFLMEPRTVVVGRKDFMREIRAAWDTLNRDCSLGPLYLFIRSVRKLLKRFEPFLWEDEESRIRDVSSAVASVSESLEAFFPVSSSELPDVMSDKLQKAGNKIVKNCQTLSSSLPSDGVPASVIRRIVSLVHHSTASVPHVVIIENADYLNEAARNALLKVLEEPPSSCYFILLSRKRSGIIPTILSRVRPYVLFDRSEEDMTSVLRRVFKVDNGYSHLAEFFLSFMGIQEDGLVDKAKAFVAAVRGDASVDYSGIEVPKDDWSVWFELVLELLRKELSSLEPWRLDLLSQVMRDMNMSVSELNISPVSAIEAAVLAFEGCRG</sequence>
<evidence type="ECO:0008006" key="3">
    <source>
        <dbReference type="Google" id="ProtNLM"/>
    </source>
</evidence>
<keyword evidence="2" id="KW-1185">Reference proteome</keyword>
<dbReference type="Pfam" id="PF13177">
    <property type="entry name" value="DNA_pol3_delta2"/>
    <property type="match status" value="1"/>
</dbReference>
<evidence type="ECO:0000313" key="1">
    <source>
        <dbReference type="EMBL" id="MEM5948832.1"/>
    </source>
</evidence>
<organism evidence="1 2">
    <name type="scientific">Rarispira pelagica</name>
    <dbReference type="NCBI Taxonomy" id="3141764"/>
    <lineage>
        <taxon>Bacteria</taxon>
        <taxon>Pseudomonadati</taxon>
        <taxon>Spirochaetota</taxon>
        <taxon>Spirochaetia</taxon>
        <taxon>Winmispirales</taxon>
        <taxon>Winmispiraceae</taxon>
        <taxon>Rarispira</taxon>
    </lineage>
</organism>
<evidence type="ECO:0000313" key="2">
    <source>
        <dbReference type="Proteomes" id="UP001466331"/>
    </source>
</evidence>
<gene>
    <name evidence="1" type="ORF">WKV44_09800</name>
</gene>
<dbReference type="PANTHER" id="PTHR11669:SF8">
    <property type="entry name" value="DNA POLYMERASE III SUBUNIT DELTA"/>
    <property type="match status" value="1"/>
</dbReference>
<dbReference type="SUPFAM" id="SSF52540">
    <property type="entry name" value="P-loop containing nucleoside triphosphate hydrolases"/>
    <property type="match status" value="1"/>
</dbReference>
<accession>A0ABU9UDS8</accession>
<dbReference type="Gene3D" id="3.40.50.300">
    <property type="entry name" value="P-loop containing nucleotide triphosphate hydrolases"/>
    <property type="match status" value="1"/>
</dbReference>
<protein>
    <recommendedName>
        <fullName evidence="3">DNA polymerase III</fullName>
    </recommendedName>
</protein>
<dbReference type="InterPro" id="IPR027417">
    <property type="entry name" value="P-loop_NTPase"/>
</dbReference>
<dbReference type="Proteomes" id="UP001466331">
    <property type="component" value="Unassembled WGS sequence"/>
</dbReference>
<reference evidence="1 2" key="1">
    <citation type="submission" date="2024-03" db="EMBL/GenBank/DDBJ databases">
        <title>Ignisphaera cupida sp. nov., a hyperthermophilic hydrolytic archaeon from a hot spring of Kamchatka, and proposal of Ignisphaeraceae fam. nov.</title>
        <authorList>
            <person name="Podosokorskaya O.A."/>
            <person name="Elcheninov A.G."/>
            <person name="Maltseva A.I."/>
            <person name="Zayulina K.S."/>
            <person name="Novikov A."/>
            <person name="Merkel A.Y."/>
        </authorList>
    </citation>
    <scope>NUCLEOTIDE SEQUENCE [LARGE SCALE GENOMIC DNA]</scope>
    <source>
        <strain evidence="1 2">38H-sp</strain>
    </source>
</reference>
<proteinExistence type="predicted"/>
<dbReference type="InterPro" id="IPR050238">
    <property type="entry name" value="DNA_Rep/Repair_Clamp_Loader"/>
</dbReference>